<dbReference type="GO" id="GO:0009055">
    <property type="term" value="F:electron transfer activity"/>
    <property type="evidence" value="ECO:0007669"/>
    <property type="project" value="TreeGrafter"/>
</dbReference>
<evidence type="ECO:0000256" key="8">
    <source>
        <dbReference type="ARBA" id="ARBA00022532"/>
    </source>
</evidence>
<gene>
    <name evidence="19" type="ORF">SAMN05216404_10427</name>
</gene>
<comment type="pathway">
    <text evidence="3">Carbohydrate metabolism; tricarboxylic acid cycle.</text>
</comment>
<keyword evidence="7" id="KW-0997">Cell inner membrane</keyword>
<feature type="binding site" description="axial binding residue" evidence="17">
    <location>
        <position position="74"/>
    </location>
    <ligand>
        <name>heme</name>
        <dbReference type="ChEBI" id="CHEBI:30413"/>
        <note>ligand shared with second transmembrane subunit</note>
    </ligand>
    <ligandPart>
        <name>Fe</name>
        <dbReference type="ChEBI" id="CHEBI:18248"/>
    </ligandPart>
</feature>
<evidence type="ECO:0000256" key="1">
    <source>
        <dbReference type="ARBA" id="ARBA00004050"/>
    </source>
</evidence>
<dbReference type="PANTHER" id="PTHR38689:SF1">
    <property type="entry name" value="SUCCINATE DEHYDROGENASE HYDROPHOBIC MEMBRANE ANCHOR SUBUNIT"/>
    <property type="match status" value="1"/>
</dbReference>
<feature type="transmembrane region" description="Helical" evidence="18">
    <location>
        <begin position="62"/>
        <end position="82"/>
    </location>
</feature>
<evidence type="ECO:0000256" key="5">
    <source>
        <dbReference type="ARBA" id="ARBA00022448"/>
    </source>
</evidence>
<dbReference type="InterPro" id="IPR000701">
    <property type="entry name" value="SuccDH_FuR_B_TM-su"/>
</dbReference>
<dbReference type="Pfam" id="PF01127">
    <property type="entry name" value="Sdh_cyt"/>
    <property type="match status" value="1"/>
</dbReference>
<keyword evidence="9 17" id="KW-0349">Heme</keyword>
<keyword evidence="5" id="KW-0813">Transport</keyword>
<protein>
    <recommendedName>
        <fullName evidence="4">Succinate dehydrogenase hydrophobic membrane anchor subunit</fullName>
    </recommendedName>
</protein>
<comment type="cofactor">
    <cofactor evidence="17">
        <name>heme</name>
        <dbReference type="ChEBI" id="CHEBI:30413"/>
    </cofactor>
    <text evidence="17">The heme is bound between the two transmembrane subunits.</text>
</comment>
<keyword evidence="6" id="KW-1003">Cell membrane</keyword>
<evidence type="ECO:0000256" key="17">
    <source>
        <dbReference type="PIRSR" id="PIRSR000169-2"/>
    </source>
</evidence>
<evidence type="ECO:0000256" key="9">
    <source>
        <dbReference type="ARBA" id="ARBA00022617"/>
    </source>
</evidence>
<keyword evidence="12" id="KW-0249">Electron transport</keyword>
<sequence length="120" mass="13710">MVKRPVRAVTGAHYGLRDWLAQRVTAAVMAIYTLMLAGVLLVSPPQDYASFKTLFDNQWMRVASFLFLLSLFWHAWIGMRNILMDYIHAAGIRLILEILVILSLLSYAIWSVEILWIGEG</sequence>
<dbReference type="UniPathway" id="UPA00223"/>
<dbReference type="GO" id="GO:0046872">
    <property type="term" value="F:metal ion binding"/>
    <property type="evidence" value="ECO:0007669"/>
    <property type="project" value="UniProtKB-KW"/>
</dbReference>
<evidence type="ECO:0000256" key="10">
    <source>
        <dbReference type="ARBA" id="ARBA00022692"/>
    </source>
</evidence>
<evidence type="ECO:0000256" key="12">
    <source>
        <dbReference type="ARBA" id="ARBA00022982"/>
    </source>
</evidence>
<evidence type="ECO:0000256" key="11">
    <source>
        <dbReference type="ARBA" id="ARBA00022723"/>
    </source>
</evidence>
<dbReference type="PIRSF" id="PIRSF000169">
    <property type="entry name" value="SDH_D"/>
    <property type="match status" value="1"/>
</dbReference>
<reference evidence="19 20" key="1">
    <citation type="submission" date="2016-10" db="EMBL/GenBank/DDBJ databases">
        <authorList>
            <person name="de Groot N.N."/>
        </authorList>
    </citation>
    <scope>NUCLEOTIDE SEQUENCE [LARGE SCALE GENOMIC DNA]</scope>
    <source>
        <strain evidence="19 20">Nl18</strain>
    </source>
</reference>
<dbReference type="GO" id="GO:0020037">
    <property type="term" value="F:heme binding"/>
    <property type="evidence" value="ECO:0007669"/>
    <property type="project" value="InterPro"/>
</dbReference>
<dbReference type="CDD" id="cd03494">
    <property type="entry name" value="SQR_TypeC_SdhD"/>
    <property type="match status" value="1"/>
</dbReference>
<evidence type="ECO:0000256" key="18">
    <source>
        <dbReference type="SAM" id="Phobius"/>
    </source>
</evidence>
<organism evidence="19 20">
    <name type="scientific">Nitrosospira multiformis</name>
    <dbReference type="NCBI Taxonomy" id="1231"/>
    <lineage>
        <taxon>Bacteria</taxon>
        <taxon>Pseudomonadati</taxon>
        <taxon>Pseudomonadota</taxon>
        <taxon>Betaproteobacteria</taxon>
        <taxon>Nitrosomonadales</taxon>
        <taxon>Nitrosomonadaceae</taxon>
        <taxon>Nitrosospira</taxon>
    </lineage>
</organism>
<dbReference type="InterPro" id="IPR014312">
    <property type="entry name" value="Succ_DH_anchor"/>
</dbReference>
<dbReference type="Gene3D" id="1.20.1300.10">
    <property type="entry name" value="Fumarate reductase/succinate dehydrogenase, transmembrane subunit"/>
    <property type="match status" value="1"/>
</dbReference>
<dbReference type="GO" id="GO:0005886">
    <property type="term" value="C:plasma membrane"/>
    <property type="evidence" value="ECO:0007669"/>
    <property type="project" value="UniProtKB-SubCell"/>
</dbReference>
<evidence type="ECO:0000313" key="19">
    <source>
        <dbReference type="EMBL" id="SEN36296.1"/>
    </source>
</evidence>
<evidence type="ECO:0000256" key="4">
    <source>
        <dbReference type="ARBA" id="ARBA00019425"/>
    </source>
</evidence>
<dbReference type="PANTHER" id="PTHR38689">
    <property type="entry name" value="SUCCINATE DEHYDROGENASE HYDROPHOBIC MEMBRANE ANCHOR SUBUNIT"/>
    <property type="match status" value="1"/>
</dbReference>
<evidence type="ECO:0000256" key="15">
    <source>
        <dbReference type="ARBA" id="ARBA00023136"/>
    </source>
</evidence>
<evidence type="ECO:0000256" key="14">
    <source>
        <dbReference type="ARBA" id="ARBA00023004"/>
    </source>
</evidence>
<dbReference type="GO" id="GO:0006099">
    <property type="term" value="P:tricarboxylic acid cycle"/>
    <property type="evidence" value="ECO:0007669"/>
    <property type="project" value="UniProtKB-UniPathway"/>
</dbReference>
<dbReference type="GO" id="GO:0017004">
    <property type="term" value="P:cytochrome complex assembly"/>
    <property type="evidence" value="ECO:0007669"/>
    <property type="project" value="TreeGrafter"/>
</dbReference>
<keyword evidence="14 17" id="KW-0408">Iron</keyword>
<evidence type="ECO:0000256" key="13">
    <source>
        <dbReference type="ARBA" id="ARBA00022989"/>
    </source>
</evidence>
<dbReference type="NCBIfam" id="TIGR02968">
    <property type="entry name" value="succ_dehyd_anc"/>
    <property type="match status" value="1"/>
</dbReference>
<name>A0A1H8FX39_9PROT</name>
<accession>A0A1H8FX39</accession>
<evidence type="ECO:0000313" key="20">
    <source>
        <dbReference type="Proteomes" id="UP000183898"/>
    </source>
</evidence>
<keyword evidence="8" id="KW-0816">Tricarboxylic acid cycle</keyword>
<comment type="subcellular location">
    <subcellularLocation>
        <location evidence="2">Cell inner membrane</location>
        <topology evidence="2">Multi-pass membrane protein</topology>
    </subcellularLocation>
</comment>
<evidence type="ECO:0000256" key="6">
    <source>
        <dbReference type="ARBA" id="ARBA00022475"/>
    </source>
</evidence>
<keyword evidence="15 18" id="KW-0472">Membrane</keyword>
<dbReference type="EMBL" id="FOCT01000004">
    <property type="protein sequence ID" value="SEN36296.1"/>
    <property type="molecule type" value="Genomic_DNA"/>
</dbReference>
<feature type="transmembrane region" description="Helical" evidence="18">
    <location>
        <begin position="94"/>
        <end position="117"/>
    </location>
</feature>
<keyword evidence="13 18" id="KW-1133">Transmembrane helix</keyword>
<evidence type="ECO:0000256" key="2">
    <source>
        <dbReference type="ARBA" id="ARBA00004429"/>
    </source>
</evidence>
<evidence type="ECO:0000256" key="16">
    <source>
        <dbReference type="PIRSR" id="PIRSR000169-1"/>
    </source>
</evidence>
<proteinExistence type="predicted"/>
<keyword evidence="10 18" id="KW-0812">Transmembrane</keyword>
<dbReference type="RefSeq" id="WP_074745214.1">
    <property type="nucleotide sequence ID" value="NZ_FOCT01000004.1"/>
</dbReference>
<dbReference type="SUPFAM" id="SSF81343">
    <property type="entry name" value="Fumarate reductase respiratory complex transmembrane subunits"/>
    <property type="match status" value="1"/>
</dbReference>
<evidence type="ECO:0000256" key="7">
    <source>
        <dbReference type="ARBA" id="ARBA00022519"/>
    </source>
</evidence>
<feature type="transmembrane region" description="Helical" evidence="18">
    <location>
        <begin position="20"/>
        <end position="42"/>
    </location>
</feature>
<dbReference type="InterPro" id="IPR034804">
    <property type="entry name" value="SQR/QFR_C/D"/>
</dbReference>
<keyword evidence="11 17" id="KW-0479">Metal-binding</keyword>
<dbReference type="Proteomes" id="UP000183898">
    <property type="component" value="Unassembled WGS sequence"/>
</dbReference>
<evidence type="ECO:0000256" key="3">
    <source>
        <dbReference type="ARBA" id="ARBA00005163"/>
    </source>
</evidence>
<feature type="binding site" evidence="16">
    <location>
        <position position="86"/>
    </location>
    <ligand>
        <name>a ubiquinone</name>
        <dbReference type="ChEBI" id="CHEBI:16389"/>
    </ligand>
</feature>
<comment type="function">
    <text evidence="1">Membrane-anchoring subunit of succinate dehydrogenase (SDH).</text>
</comment>
<dbReference type="AlphaFoldDB" id="A0A1H8FX39"/>